<organism evidence="1">
    <name type="scientific">freshwater metagenome</name>
    <dbReference type="NCBI Taxonomy" id="449393"/>
    <lineage>
        <taxon>unclassified sequences</taxon>
        <taxon>metagenomes</taxon>
        <taxon>ecological metagenomes</taxon>
    </lineage>
</organism>
<reference evidence="1" key="1">
    <citation type="submission" date="2020-05" db="EMBL/GenBank/DDBJ databases">
        <authorList>
            <person name="Chiriac C."/>
            <person name="Salcher M."/>
            <person name="Ghai R."/>
            <person name="Kavagutti S V."/>
        </authorList>
    </citation>
    <scope>NUCLEOTIDE SEQUENCE</scope>
</reference>
<name>A0A6J6X7K4_9ZZZZ</name>
<sequence length="58" mass="6475">MARPSERILFTFLISQRVPYGIPGLCTLTLASQRMLPSSIFASLAPMATRIERNSVTY</sequence>
<gene>
    <name evidence="1" type="ORF">UFOPK2992_00353</name>
</gene>
<accession>A0A6J6X7K4</accession>
<dbReference type="EMBL" id="CAFAAI010000038">
    <property type="protein sequence ID" value="CAB4790037.1"/>
    <property type="molecule type" value="Genomic_DNA"/>
</dbReference>
<protein>
    <submittedName>
        <fullName evidence="1">Unannotated protein</fullName>
    </submittedName>
</protein>
<dbReference type="AlphaFoldDB" id="A0A6J6X7K4"/>
<evidence type="ECO:0000313" key="1">
    <source>
        <dbReference type="EMBL" id="CAB4790037.1"/>
    </source>
</evidence>
<proteinExistence type="predicted"/>